<feature type="compositionally biased region" description="Basic residues" evidence="1">
    <location>
        <begin position="254"/>
        <end position="264"/>
    </location>
</feature>
<dbReference type="InterPro" id="IPR043837">
    <property type="entry name" value="Mtf2-like_C"/>
</dbReference>
<dbReference type="InterPro" id="IPR040009">
    <property type="entry name" value="Mtf2/C5D6.12-like"/>
</dbReference>
<dbReference type="EMBL" id="NLAX01000004">
    <property type="protein sequence ID" value="PKS12319.1"/>
    <property type="molecule type" value="Genomic_DNA"/>
</dbReference>
<dbReference type="PANTHER" id="PTHR39468:SF1">
    <property type="entry name" value="MTF2-LIKE C-TERMINAL DOMAIN-CONTAINING PROTEIN"/>
    <property type="match status" value="1"/>
</dbReference>
<protein>
    <recommendedName>
        <fullName evidence="2">Mtf2-like C-terminal domain-containing protein</fullName>
    </recommendedName>
</protein>
<dbReference type="Pfam" id="PF19189">
    <property type="entry name" value="Mtf2"/>
    <property type="match status" value="1"/>
</dbReference>
<dbReference type="InParanoid" id="A0A2N3NIP0"/>
<keyword evidence="4" id="KW-1185">Reference proteome</keyword>
<dbReference type="OrthoDB" id="2444174at2759"/>
<feature type="region of interest" description="Disordered" evidence="1">
    <location>
        <begin position="98"/>
        <end position="131"/>
    </location>
</feature>
<evidence type="ECO:0000313" key="4">
    <source>
        <dbReference type="Proteomes" id="UP000233524"/>
    </source>
</evidence>
<gene>
    <name evidence="3" type="ORF">jhhlp_001619</name>
</gene>
<dbReference type="GO" id="GO:0005739">
    <property type="term" value="C:mitochondrion"/>
    <property type="evidence" value="ECO:0007669"/>
    <property type="project" value="InterPro"/>
</dbReference>
<feature type="domain" description="Mtf2-like C-terminal" evidence="2">
    <location>
        <begin position="210"/>
        <end position="392"/>
    </location>
</feature>
<accession>A0A2N3NIP0</accession>
<dbReference type="Proteomes" id="UP000233524">
    <property type="component" value="Unassembled WGS sequence"/>
</dbReference>
<sequence length="435" mass="48854">MSSTLLPFLYQTRTLQRAVRPLLLPRLVRPVHSSPRRIKRPDEDSIPFEFGPDQADAAAAAARSKQRQISTMTEAEKRVFDEIFGSITKRRRQFGAPLSGIAPNDLHADEQAGPMRSPILPGAATAETAEDKDWTREDILMMYPPALRRAAEIALGLQQETPEGEIADEQYSNIPVQVEESEDMHKLEEAKAAERAALMALHKEEKARVLAEMQACKTDIDLWELMEREVFSMVDRLGIGAPKPAEQPETNADKKKKKKQKKKKGAEAKSSVRAPPKSATADLSMDRYGPLYSMHLLSGLRHLDRGFARTSPLALAVLPRILELGMASYVLGVSTRFYNELMSIYWYRYNDSDSVMRLLREMERAGMSGDSQTLRLLDSVVESLESVAAEENAASPFAEVLGTMHEFDPITVAQLKKRRAWVLDSMREKAEELPF</sequence>
<dbReference type="VEuPathDB" id="FungiDB:jhhlp_001619"/>
<dbReference type="PANTHER" id="PTHR39468">
    <property type="entry name" value="CHROMOSOME 7, WHOLE GENOME SHOTGUN SEQUENCE"/>
    <property type="match status" value="1"/>
</dbReference>
<comment type="caution">
    <text evidence="3">The sequence shown here is derived from an EMBL/GenBank/DDBJ whole genome shotgun (WGS) entry which is preliminary data.</text>
</comment>
<evidence type="ECO:0000313" key="3">
    <source>
        <dbReference type="EMBL" id="PKS12319.1"/>
    </source>
</evidence>
<dbReference type="AlphaFoldDB" id="A0A2N3NIP0"/>
<name>A0A2N3NIP0_9PEZI</name>
<dbReference type="STRING" id="41688.A0A2N3NIP0"/>
<evidence type="ECO:0000256" key="1">
    <source>
        <dbReference type="SAM" id="MobiDB-lite"/>
    </source>
</evidence>
<evidence type="ECO:0000259" key="2">
    <source>
        <dbReference type="Pfam" id="PF19189"/>
    </source>
</evidence>
<organism evidence="3 4">
    <name type="scientific">Lomentospora prolificans</name>
    <dbReference type="NCBI Taxonomy" id="41688"/>
    <lineage>
        <taxon>Eukaryota</taxon>
        <taxon>Fungi</taxon>
        <taxon>Dikarya</taxon>
        <taxon>Ascomycota</taxon>
        <taxon>Pezizomycotina</taxon>
        <taxon>Sordariomycetes</taxon>
        <taxon>Hypocreomycetidae</taxon>
        <taxon>Microascales</taxon>
        <taxon>Microascaceae</taxon>
        <taxon>Lomentospora</taxon>
    </lineage>
</organism>
<proteinExistence type="predicted"/>
<reference evidence="3 4" key="1">
    <citation type="journal article" date="2017" name="G3 (Bethesda)">
        <title>First Draft Genome Sequence of the Pathogenic Fungus Lomentospora prolificans (Formerly Scedosporium prolificans).</title>
        <authorList>
            <person name="Luo R."/>
            <person name="Zimin A."/>
            <person name="Workman R."/>
            <person name="Fan Y."/>
            <person name="Pertea G."/>
            <person name="Grossman N."/>
            <person name="Wear M.P."/>
            <person name="Jia B."/>
            <person name="Miller H."/>
            <person name="Casadevall A."/>
            <person name="Timp W."/>
            <person name="Zhang S.X."/>
            <person name="Salzberg S.L."/>
        </authorList>
    </citation>
    <scope>NUCLEOTIDE SEQUENCE [LARGE SCALE GENOMIC DNA]</scope>
    <source>
        <strain evidence="3 4">JHH-5317</strain>
    </source>
</reference>
<feature type="region of interest" description="Disordered" evidence="1">
    <location>
        <begin position="240"/>
        <end position="281"/>
    </location>
</feature>